<evidence type="ECO:0000313" key="5">
    <source>
        <dbReference type="EMBL" id="CBL28640.1"/>
    </source>
</evidence>
<dbReference type="AlphaFoldDB" id="A0AB94IY29"/>
<dbReference type="Pfam" id="PF08352">
    <property type="entry name" value="oligo_HPY"/>
    <property type="match status" value="1"/>
</dbReference>
<dbReference type="InterPro" id="IPR050319">
    <property type="entry name" value="ABC_transp_ATP-bind"/>
</dbReference>
<dbReference type="PANTHER" id="PTHR43776">
    <property type="entry name" value="TRANSPORT ATP-BINDING PROTEIN"/>
    <property type="match status" value="1"/>
</dbReference>
<feature type="domain" description="ABC transporter" evidence="4">
    <location>
        <begin position="9"/>
        <end position="259"/>
    </location>
</feature>
<dbReference type="InterPro" id="IPR027417">
    <property type="entry name" value="P-loop_NTPase"/>
</dbReference>
<dbReference type="GO" id="GO:0005524">
    <property type="term" value="F:ATP binding"/>
    <property type="evidence" value="ECO:0007669"/>
    <property type="project" value="UniProtKB-KW"/>
</dbReference>
<evidence type="ECO:0000256" key="3">
    <source>
        <dbReference type="ARBA" id="ARBA00022840"/>
    </source>
</evidence>
<keyword evidence="3 5" id="KW-0067">ATP-binding</keyword>
<gene>
    <name evidence="5" type="ORF">SY1_17050</name>
</gene>
<dbReference type="GO" id="GO:0016887">
    <property type="term" value="F:ATP hydrolysis activity"/>
    <property type="evidence" value="ECO:0007669"/>
    <property type="project" value="InterPro"/>
</dbReference>
<dbReference type="GO" id="GO:0015833">
    <property type="term" value="P:peptide transport"/>
    <property type="evidence" value="ECO:0007669"/>
    <property type="project" value="InterPro"/>
</dbReference>
<dbReference type="Gene3D" id="3.40.50.300">
    <property type="entry name" value="P-loop containing nucleotide triphosphate hydrolases"/>
    <property type="match status" value="1"/>
</dbReference>
<dbReference type="InterPro" id="IPR003439">
    <property type="entry name" value="ABC_transporter-like_ATP-bd"/>
</dbReference>
<keyword evidence="6" id="KW-1185">Reference proteome</keyword>
<evidence type="ECO:0000313" key="6">
    <source>
        <dbReference type="Proteomes" id="UP000008957"/>
    </source>
</evidence>
<reference evidence="5 6" key="2">
    <citation type="submission" date="2010-03" db="EMBL/GenBank/DDBJ databases">
        <authorList>
            <person name="Pajon A."/>
        </authorList>
    </citation>
    <scope>NUCLEOTIDE SEQUENCE [LARGE SCALE GENOMIC DNA]</scope>
    <source>
        <strain evidence="5 6">SGP1</strain>
    </source>
</reference>
<dbReference type="CDD" id="cd03257">
    <property type="entry name" value="ABC_NikE_OppD_transporters"/>
    <property type="match status" value="1"/>
</dbReference>
<keyword evidence="2" id="KW-0547">Nucleotide-binding</keyword>
<dbReference type="EMBL" id="FP929056">
    <property type="protein sequence ID" value="CBL28640.1"/>
    <property type="molecule type" value="Genomic_DNA"/>
</dbReference>
<evidence type="ECO:0000256" key="1">
    <source>
        <dbReference type="ARBA" id="ARBA00022448"/>
    </source>
</evidence>
<dbReference type="InterPro" id="IPR003593">
    <property type="entry name" value="AAA+_ATPase"/>
</dbReference>
<protein>
    <submittedName>
        <fullName evidence="5">Oligopeptide/dipeptide ABC transporter, ATP-binding protein, C-terminal domain</fullName>
    </submittedName>
</protein>
<dbReference type="Proteomes" id="UP000008957">
    <property type="component" value="Chromosome"/>
</dbReference>
<dbReference type="FunFam" id="3.40.50.300:FF:000016">
    <property type="entry name" value="Oligopeptide ABC transporter ATP-binding component"/>
    <property type="match status" value="1"/>
</dbReference>
<dbReference type="SMART" id="SM00382">
    <property type="entry name" value="AAA"/>
    <property type="match status" value="1"/>
</dbReference>
<dbReference type="PROSITE" id="PS50893">
    <property type="entry name" value="ABC_TRANSPORTER_2"/>
    <property type="match status" value="1"/>
</dbReference>
<keyword evidence="1" id="KW-0813">Transport</keyword>
<reference evidence="6" key="1">
    <citation type="submission" date="2010-03" db="EMBL/GenBank/DDBJ databases">
        <title>The genome sequence of Synergistetes sp. SGP1.</title>
        <authorList>
            <consortium name="metaHIT consortium -- http://www.metahit.eu/"/>
            <person name="Pajon A."/>
            <person name="Turner K."/>
            <person name="Parkhill J."/>
            <person name="Wade W."/>
            <person name="Vartoukian S."/>
        </authorList>
    </citation>
    <scope>NUCLEOTIDE SEQUENCE [LARGE SCALE GENOMIC DNA]</scope>
    <source>
        <strain evidence="6">SGP1</strain>
    </source>
</reference>
<name>A0AB94IY29_9BACT</name>
<proteinExistence type="predicted"/>
<dbReference type="NCBIfam" id="TIGR01727">
    <property type="entry name" value="oligo_HPY"/>
    <property type="match status" value="1"/>
</dbReference>
<dbReference type="InterPro" id="IPR013563">
    <property type="entry name" value="Oligopep_ABC_C"/>
</dbReference>
<dbReference type="GO" id="GO:0055085">
    <property type="term" value="P:transmembrane transport"/>
    <property type="evidence" value="ECO:0007669"/>
    <property type="project" value="UniProtKB-ARBA"/>
</dbReference>
<dbReference type="Pfam" id="PF00005">
    <property type="entry name" value="ABC_tran"/>
    <property type="match status" value="1"/>
</dbReference>
<dbReference type="KEGG" id="sbr:SY1_17050"/>
<dbReference type="SUPFAM" id="SSF52540">
    <property type="entry name" value="P-loop containing nucleoside triphosphate hydrolases"/>
    <property type="match status" value="1"/>
</dbReference>
<evidence type="ECO:0000256" key="2">
    <source>
        <dbReference type="ARBA" id="ARBA00022741"/>
    </source>
</evidence>
<accession>A0AB94IY29</accession>
<sequence>MTDNNKPYIKVEHLKKYFSTKRGMLHAVDDVSFEIQRGETLGLVGESGCGKSTLGRCLIRLLDSTSGSVMLQNPEDGSCIDVTKVDAATMKDLRKRVQIVFQDPYSCLNPRLSVWELIAEPLMVNRVYSDKAAMRKRIRELMSTVGLAERLENSYPHELDGGRRQRIGIARSLALNPEFIVLDEPVSALDVCIQAQVLNLLNELQKEFNYTYVFISHNLSVVKHVSDRIAVMYLGQIAELSEYRELFKNPMHPYTQALLSAIPLAKLDVNRERIILEGDVPSPIEPPDSCRFMGRCRYRQDVCAKGTPPLTEYAPGHFVACHFAGKLAEGR</sequence>
<evidence type="ECO:0000259" key="4">
    <source>
        <dbReference type="PROSITE" id="PS50893"/>
    </source>
</evidence>
<organism evidence="5 6">
    <name type="scientific">Fretibacterium fastidiosum</name>
    <dbReference type="NCBI Taxonomy" id="651822"/>
    <lineage>
        <taxon>Bacteria</taxon>
        <taxon>Thermotogati</taxon>
        <taxon>Synergistota</taxon>
        <taxon>Synergistia</taxon>
        <taxon>Synergistales</taxon>
        <taxon>Aminobacteriaceae</taxon>
        <taxon>Fretibacterium</taxon>
    </lineage>
</organism>
<dbReference type="RefSeq" id="WP_015556787.1">
    <property type="nucleotide sequence ID" value="NC_021038.1"/>
</dbReference>